<evidence type="ECO:0000313" key="1">
    <source>
        <dbReference type="EMBL" id="GKV46589.1"/>
    </source>
</evidence>
<sequence>MIFSDSLLATQCLPLQPPVRSLPQIAFLRICSCTSL</sequence>
<comment type="caution">
    <text evidence="1">The sequence shown here is derived from an EMBL/GenBank/DDBJ whole genome shotgun (WGS) entry which is preliminary data.</text>
</comment>
<dbReference type="Proteomes" id="UP001054252">
    <property type="component" value="Unassembled WGS sequence"/>
</dbReference>
<evidence type="ECO:0000313" key="2">
    <source>
        <dbReference type="Proteomes" id="UP001054252"/>
    </source>
</evidence>
<reference evidence="1 2" key="1">
    <citation type="journal article" date="2021" name="Commun. Biol.">
        <title>The genome of Shorea leprosula (Dipterocarpaceae) highlights the ecological relevance of drought in aseasonal tropical rainforests.</title>
        <authorList>
            <person name="Ng K.K.S."/>
            <person name="Kobayashi M.J."/>
            <person name="Fawcett J.A."/>
            <person name="Hatakeyama M."/>
            <person name="Paape T."/>
            <person name="Ng C.H."/>
            <person name="Ang C.C."/>
            <person name="Tnah L.H."/>
            <person name="Lee C.T."/>
            <person name="Nishiyama T."/>
            <person name="Sese J."/>
            <person name="O'Brien M.J."/>
            <person name="Copetti D."/>
            <person name="Mohd Noor M.I."/>
            <person name="Ong R.C."/>
            <person name="Putra M."/>
            <person name="Sireger I.Z."/>
            <person name="Indrioko S."/>
            <person name="Kosugi Y."/>
            <person name="Izuno A."/>
            <person name="Isagi Y."/>
            <person name="Lee S.L."/>
            <person name="Shimizu K.K."/>
        </authorList>
    </citation>
    <scope>NUCLEOTIDE SEQUENCE [LARGE SCALE GENOMIC DNA]</scope>
    <source>
        <strain evidence="1">214</strain>
    </source>
</reference>
<keyword evidence="2" id="KW-1185">Reference proteome</keyword>
<proteinExistence type="predicted"/>
<dbReference type="AlphaFoldDB" id="A0AAV5MBK3"/>
<organism evidence="1 2">
    <name type="scientific">Rubroshorea leprosula</name>
    <dbReference type="NCBI Taxonomy" id="152421"/>
    <lineage>
        <taxon>Eukaryota</taxon>
        <taxon>Viridiplantae</taxon>
        <taxon>Streptophyta</taxon>
        <taxon>Embryophyta</taxon>
        <taxon>Tracheophyta</taxon>
        <taxon>Spermatophyta</taxon>
        <taxon>Magnoliopsida</taxon>
        <taxon>eudicotyledons</taxon>
        <taxon>Gunneridae</taxon>
        <taxon>Pentapetalae</taxon>
        <taxon>rosids</taxon>
        <taxon>malvids</taxon>
        <taxon>Malvales</taxon>
        <taxon>Dipterocarpaceae</taxon>
        <taxon>Rubroshorea</taxon>
    </lineage>
</organism>
<name>A0AAV5MBK3_9ROSI</name>
<gene>
    <name evidence="1" type="ORF">SLEP1_g53561</name>
</gene>
<dbReference type="EMBL" id="BPVZ01000211">
    <property type="protein sequence ID" value="GKV46589.1"/>
    <property type="molecule type" value="Genomic_DNA"/>
</dbReference>
<protein>
    <submittedName>
        <fullName evidence="1">Uncharacterized protein</fullName>
    </submittedName>
</protein>
<accession>A0AAV5MBK3</accession>